<dbReference type="Proteomes" id="UP000283587">
    <property type="component" value="Unassembled WGS sequence"/>
</dbReference>
<dbReference type="InterPro" id="IPR008920">
    <property type="entry name" value="TF_FadR/GntR_C"/>
</dbReference>
<evidence type="ECO:0000256" key="3">
    <source>
        <dbReference type="ARBA" id="ARBA00023163"/>
    </source>
</evidence>
<dbReference type="PANTHER" id="PTHR43537">
    <property type="entry name" value="TRANSCRIPTIONAL REGULATOR, GNTR FAMILY"/>
    <property type="match status" value="1"/>
</dbReference>
<protein>
    <submittedName>
        <fullName evidence="5">GntR family transcriptional regulator</fullName>
    </submittedName>
</protein>
<keyword evidence="1" id="KW-0805">Transcription regulation</keyword>
<accession>A0A419A4H2</accession>
<dbReference type="SMART" id="SM00345">
    <property type="entry name" value="HTH_GNTR"/>
    <property type="match status" value="1"/>
</dbReference>
<name>A0A419A4H2_9RHOB</name>
<keyword evidence="6" id="KW-1185">Reference proteome</keyword>
<comment type="caution">
    <text evidence="5">The sequence shown here is derived from an EMBL/GenBank/DDBJ whole genome shotgun (WGS) entry which is preliminary data.</text>
</comment>
<dbReference type="EMBL" id="QZEW01000067">
    <property type="protein sequence ID" value="RJL09330.1"/>
    <property type="molecule type" value="Genomic_DNA"/>
</dbReference>
<dbReference type="GO" id="GO:0003700">
    <property type="term" value="F:DNA-binding transcription factor activity"/>
    <property type="evidence" value="ECO:0007669"/>
    <property type="project" value="InterPro"/>
</dbReference>
<reference evidence="6" key="1">
    <citation type="submission" date="2018-09" db="EMBL/GenBank/DDBJ databases">
        <title>Paracoccus onubensis nov. sp. a moderate halophilic bacterium isolated from Gruta de las Maravillas (Aracena, Spain).</title>
        <authorList>
            <person name="Jurado V."/>
            <person name="Gutierrez-Patricio S."/>
            <person name="Gonzalez-Pimentel J.L."/>
            <person name="Miller A.Z."/>
            <person name="Laiz L."/>
            <person name="Saiz-Jimenez C."/>
        </authorList>
    </citation>
    <scope>NUCLEOTIDE SEQUENCE [LARGE SCALE GENOMIC DNA]</scope>
    <source>
        <strain evidence="6">DSM 26381</strain>
    </source>
</reference>
<gene>
    <name evidence="5" type="ORF">D3P05_15065</name>
</gene>
<dbReference type="Pfam" id="PF07729">
    <property type="entry name" value="FCD"/>
    <property type="match status" value="1"/>
</dbReference>
<evidence type="ECO:0000256" key="1">
    <source>
        <dbReference type="ARBA" id="ARBA00023015"/>
    </source>
</evidence>
<evidence type="ECO:0000313" key="5">
    <source>
        <dbReference type="EMBL" id="RJL09330.1"/>
    </source>
</evidence>
<dbReference type="Gene3D" id="1.20.120.530">
    <property type="entry name" value="GntR ligand-binding domain-like"/>
    <property type="match status" value="1"/>
</dbReference>
<dbReference type="InterPro" id="IPR011711">
    <property type="entry name" value="GntR_C"/>
</dbReference>
<dbReference type="OrthoDB" id="8638122at2"/>
<proteinExistence type="predicted"/>
<keyword evidence="2" id="KW-0238">DNA-binding</keyword>
<evidence type="ECO:0000256" key="2">
    <source>
        <dbReference type="ARBA" id="ARBA00023125"/>
    </source>
</evidence>
<dbReference type="Gene3D" id="1.10.10.10">
    <property type="entry name" value="Winged helix-like DNA-binding domain superfamily/Winged helix DNA-binding domain"/>
    <property type="match status" value="1"/>
</dbReference>
<dbReference type="CDD" id="cd07377">
    <property type="entry name" value="WHTH_GntR"/>
    <property type="match status" value="1"/>
</dbReference>
<organism evidence="5 6">
    <name type="scientific">Paracoccus siganidrum</name>
    <dbReference type="NCBI Taxonomy" id="1276757"/>
    <lineage>
        <taxon>Bacteria</taxon>
        <taxon>Pseudomonadati</taxon>
        <taxon>Pseudomonadota</taxon>
        <taxon>Alphaproteobacteria</taxon>
        <taxon>Rhodobacterales</taxon>
        <taxon>Paracoccaceae</taxon>
        <taxon>Paracoccus</taxon>
    </lineage>
</organism>
<evidence type="ECO:0000259" key="4">
    <source>
        <dbReference type="PROSITE" id="PS50949"/>
    </source>
</evidence>
<sequence length="217" mass="24046">MDDAQTVPGLAEQTAARLRDEITGGAVVPGQRLSEAQLAKRLDVSRNTLREVFRLLTREGLLRHEPNRGVFVATPSMASILDIYRVRRLIEVPALAQAWPRHEAVARMHAAVDHAERMAALPDWQAVGSANMDFHSAIVALTDSPRLMGFFAQISAELRLAFGLLDSPELLHEPFIRLNRAIVDRIEAGDAKAASEMLEEYLTRSERTIMAAFARLG</sequence>
<feature type="domain" description="HTH gntR-type" evidence="4">
    <location>
        <begin position="8"/>
        <end position="75"/>
    </location>
</feature>
<dbReference type="RefSeq" id="WP_119899069.1">
    <property type="nucleotide sequence ID" value="NZ_QNRC01000003.1"/>
</dbReference>
<dbReference type="InterPro" id="IPR000524">
    <property type="entry name" value="Tscrpt_reg_HTH_GntR"/>
</dbReference>
<evidence type="ECO:0000313" key="6">
    <source>
        <dbReference type="Proteomes" id="UP000283587"/>
    </source>
</evidence>
<dbReference type="PROSITE" id="PS50949">
    <property type="entry name" value="HTH_GNTR"/>
    <property type="match status" value="1"/>
</dbReference>
<dbReference type="PRINTS" id="PR00035">
    <property type="entry name" value="HTHGNTR"/>
</dbReference>
<dbReference type="Pfam" id="PF00392">
    <property type="entry name" value="GntR"/>
    <property type="match status" value="1"/>
</dbReference>
<dbReference type="SMART" id="SM00895">
    <property type="entry name" value="FCD"/>
    <property type="match status" value="1"/>
</dbReference>
<dbReference type="InterPro" id="IPR036390">
    <property type="entry name" value="WH_DNA-bd_sf"/>
</dbReference>
<keyword evidence="3" id="KW-0804">Transcription</keyword>
<dbReference type="SUPFAM" id="SSF46785">
    <property type="entry name" value="Winged helix' DNA-binding domain"/>
    <property type="match status" value="1"/>
</dbReference>
<dbReference type="SUPFAM" id="SSF48008">
    <property type="entry name" value="GntR ligand-binding domain-like"/>
    <property type="match status" value="1"/>
</dbReference>
<dbReference type="InterPro" id="IPR036388">
    <property type="entry name" value="WH-like_DNA-bd_sf"/>
</dbReference>
<dbReference type="PANTHER" id="PTHR43537:SF45">
    <property type="entry name" value="GNTR FAMILY REGULATORY PROTEIN"/>
    <property type="match status" value="1"/>
</dbReference>
<dbReference type="GO" id="GO:0003677">
    <property type="term" value="F:DNA binding"/>
    <property type="evidence" value="ECO:0007669"/>
    <property type="project" value="UniProtKB-KW"/>
</dbReference>
<dbReference type="AlphaFoldDB" id="A0A419A4H2"/>